<keyword evidence="1" id="KW-1185">Reference proteome</keyword>
<protein>
    <submittedName>
        <fullName evidence="2">Uncharacterized protein LOC109001339 isoform X1</fullName>
    </submittedName>
</protein>
<dbReference type="PROSITE" id="PS50089">
    <property type="entry name" value="ZF_RING_2"/>
    <property type="match status" value="1"/>
</dbReference>
<gene>
    <name evidence="2" type="primary">LOC109001339</name>
</gene>
<proteinExistence type="predicted"/>
<dbReference type="PANTHER" id="PTHR47776">
    <property type="entry name" value="F5A8.9 PROTEIN"/>
    <property type="match status" value="1"/>
</dbReference>
<dbReference type="SUPFAM" id="SSF52113">
    <property type="entry name" value="BRCT domain"/>
    <property type="match status" value="1"/>
</dbReference>
<dbReference type="InterPro" id="IPR013083">
    <property type="entry name" value="Znf_RING/FYVE/PHD"/>
</dbReference>
<dbReference type="InterPro" id="IPR011011">
    <property type="entry name" value="Znf_FYVE_PHD"/>
</dbReference>
<dbReference type="OrthoDB" id="251770at2759"/>
<dbReference type="AlphaFoldDB" id="A0A2I4FR51"/>
<dbReference type="FunCoup" id="A0A2I4FR51">
    <property type="interactions" value="716"/>
</dbReference>
<dbReference type="GO" id="GO:0005634">
    <property type="term" value="C:nucleus"/>
    <property type="evidence" value="ECO:0000318"/>
    <property type="project" value="GO_Central"/>
</dbReference>
<dbReference type="GO" id="GO:0004842">
    <property type="term" value="F:ubiquitin-protein transferase activity"/>
    <property type="evidence" value="ECO:0000318"/>
    <property type="project" value="GO_Central"/>
</dbReference>
<dbReference type="Gene3D" id="3.30.40.10">
    <property type="entry name" value="Zinc/RING finger domain, C3HC4 (zinc finger)"/>
    <property type="match status" value="1"/>
</dbReference>
<dbReference type="SUPFAM" id="SSF57903">
    <property type="entry name" value="FYVE/PHD zinc finger"/>
    <property type="match status" value="1"/>
</dbReference>
<evidence type="ECO:0000313" key="2">
    <source>
        <dbReference type="RefSeq" id="XP_018834132.1"/>
    </source>
</evidence>
<sequence length="513" mass="57453">MACPIQGMESVVATVSGYHGLERFNLIKLISYAGANYVGVLSGSTTHLVCLKFEGKKYDFAKRLNKIIVNHRWVEECIKQGKRVPEHPYILNSGEEVGPLLLEIPLVTVGVSTNNCRVPADKLNVCDNSGKQAVDLACEVSGLTTRTESCLLGKGLFSDPQKSNDTSHKSKHKLFKKASAEQNRPSSRYCLEEPPLSGLYMQHEESSFCSSEHLDKEKREIFNGNGRHIFSEPSCKGRRLVKKNICMDMESANVDSNQECNPIRVHDSYNNFSALPMCSGGTQNAHMQKIGITFDDQFHNQRGLRNEGREASKDSNLFVKHPSTALEGTSQYGCTNVDDLSEGIKDESQIEHVTRLPTSTELSCVICWTDFSSTRGVLPCGHRFCYSCIQNWADHMASRRKISTCPLCKAIFTRITKVEDAATTDQKIYSQTIPCAPSDLDIFILTDQETRSFGAQSSFAPTCSACRCREPEDLLISCHLCQTRRIHSYCLDPPLLPWTCMHCNDLRMIYHYT</sequence>
<dbReference type="PROSITE" id="PS50172">
    <property type="entry name" value="BRCT"/>
    <property type="match status" value="1"/>
</dbReference>
<dbReference type="KEGG" id="jre:109001339"/>
<organism evidence="1 2">
    <name type="scientific">Juglans regia</name>
    <name type="common">English walnut</name>
    <dbReference type="NCBI Taxonomy" id="51240"/>
    <lineage>
        <taxon>Eukaryota</taxon>
        <taxon>Viridiplantae</taxon>
        <taxon>Streptophyta</taxon>
        <taxon>Embryophyta</taxon>
        <taxon>Tracheophyta</taxon>
        <taxon>Spermatophyta</taxon>
        <taxon>Magnoliopsida</taxon>
        <taxon>eudicotyledons</taxon>
        <taxon>Gunneridae</taxon>
        <taxon>Pentapetalae</taxon>
        <taxon>rosids</taxon>
        <taxon>fabids</taxon>
        <taxon>Fagales</taxon>
        <taxon>Juglandaceae</taxon>
        <taxon>Juglans</taxon>
    </lineage>
</organism>
<accession>A0A2I4FR51</accession>
<evidence type="ECO:0000313" key="1">
    <source>
        <dbReference type="Proteomes" id="UP000235220"/>
    </source>
</evidence>
<dbReference type="InterPro" id="IPR001357">
    <property type="entry name" value="BRCT_dom"/>
</dbReference>
<dbReference type="Pfam" id="PF13639">
    <property type="entry name" value="zf-RING_2"/>
    <property type="match status" value="1"/>
</dbReference>
<dbReference type="InterPro" id="IPR036420">
    <property type="entry name" value="BRCT_dom_sf"/>
</dbReference>
<dbReference type="Pfam" id="PF12738">
    <property type="entry name" value="PTCB-BRCT"/>
    <property type="match status" value="1"/>
</dbReference>
<dbReference type="GeneID" id="109001339"/>
<dbReference type="PANTHER" id="PTHR47776:SF2">
    <property type="entry name" value="RING-TYPE E3 UBIQUITIN TRANSFERASE BRCA1"/>
    <property type="match status" value="1"/>
</dbReference>
<dbReference type="InterPro" id="IPR017907">
    <property type="entry name" value="Znf_RING_CS"/>
</dbReference>
<dbReference type="Gramene" id="Jr01_01490_p1">
    <property type="protein sequence ID" value="cds.Jr01_01490_p1"/>
    <property type="gene ID" value="Jr01_01490"/>
</dbReference>
<dbReference type="SMART" id="SM00292">
    <property type="entry name" value="BRCT"/>
    <property type="match status" value="1"/>
</dbReference>
<dbReference type="PROSITE" id="PS00518">
    <property type="entry name" value="ZF_RING_1"/>
    <property type="match status" value="1"/>
</dbReference>
<dbReference type="Proteomes" id="UP000235220">
    <property type="component" value="Chromosome 1"/>
</dbReference>
<reference evidence="2" key="1">
    <citation type="submission" date="2025-08" db="UniProtKB">
        <authorList>
            <consortium name="RefSeq"/>
        </authorList>
    </citation>
    <scope>IDENTIFICATION</scope>
    <source>
        <tissue evidence="2">Leaves</tissue>
    </source>
</reference>
<dbReference type="STRING" id="51240.A0A2I4FR51"/>
<dbReference type="Gene3D" id="3.40.50.10190">
    <property type="entry name" value="BRCT domain"/>
    <property type="match status" value="1"/>
</dbReference>
<dbReference type="GO" id="GO:0035825">
    <property type="term" value="P:homologous recombination"/>
    <property type="evidence" value="ECO:0000318"/>
    <property type="project" value="GO_Central"/>
</dbReference>
<dbReference type="InterPro" id="IPR001841">
    <property type="entry name" value="Znf_RING"/>
</dbReference>
<dbReference type="RefSeq" id="XP_018834132.1">
    <property type="nucleotide sequence ID" value="XM_018978587.2"/>
</dbReference>
<dbReference type="SMART" id="SM00184">
    <property type="entry name" value="RING"/>
    <property type="match status" value="1"/>
</dbReference>
<dbReference type="SUPFAM" id="SSF57850">
    <property type="entry name" value="RING/U-box"/>
    <property type="match status" value="1"/>
</dbReference>
<name>A0A2I4FR51_JUGRE</name>